<protein>
    <submittedName>
        <fullName evidence="2">DUF397 domain-containing protein</fullName>
    </submittedName>
</protein>
<organism evidence="2 3">
    <name type="scientific">Streptomyces liliifuscus</name>
    <dbReference type="NCBI Taxonomy" id="2797636"/>
    <lineage>
        <taxon>Bacteria</taxon>
        <taxon>Bacillati</taxon>
        <taxon>Actinomycetota</taxon>
        <taxon>Actinomycetes</taxon>
        <taxon>Kitasatosporales</taxon>
        <taxon>Streptomycetaceae</taxon>
        <taxon>Streptomyces</taxon>
    </lineage>
</organism>
<dbReference type="Pfam" id="PF04149">
    <property type="entry name" value="DUF397"/>
    <property type="match status" value="1"/>
</dbReference>
<sequence length="67" mass="7042">MSTDLNWFKSSYSGSQGGECLEIAIAQTAPAAIPTTIHVRDSKTPAAPTLRVTPAPWTAFLAHVTAS</sequence>
<evidence type="ECO:0000313" key="2">
    <source>
        <dbReference type="EMBL" id="QQM41665.1"/>
    </source>
</evidence>
<gene>
    <name evidence="2" type="ORF">JEQ17_20885</name>
</gene>
<proteinExistence type="predicted"/>
<reference evidence="2 3" key="1">
    <citation type="submission" date="2020-12" db="EMBL/GenBank/DDBJ databases">
        <title>A novel species.</title>
        <authorList>
            <person name="Li K."/>
        </authorList>
    </citation>
    <scope>NUCLEOTIDE SEQUENCE [LARGE SCALE GENOMIC DNA]</scope>
    <source>
        <strain evidence="2 3">ZYC-3</strain>
    </source>
</reference>
<dbReference type="KEGG" id="slf:JEQ17_20885"/>
<dbReference type="InterPro" id="IPR007278">
    <property type="entry name" value="DUF397"/>
</dbReference>
<dbReference type="EMBL" id="CP066831">
    <property type="protein sequence ID" value="QQM41665.1"/>
    <property type="molecule type" value="Genomic_DNA"/>
</dbReference>
<evidence type="ECO:0000313" key="3">
    <source>
        <dbReference type="Proteomes" id="UP000595636"/>
    </source>
</evidence>
<evidence type="ECO:0000259" key="1">
    <source>
        <dbReference type="Pfam" id="PF04149"/>
    </source>
</evidence>
<name>A0A7T7I612_9ACTN</name>
<dbReference type="Proteomes" id="UP000595636">
    <property type="component" value="Chromosome"/>
</dbReference>
<accession>A0A7T7I612</accession>
<feature type="domain" description="DUF397" evidence="1">
    <location>
        <begin position="5"/>
        <end position="64"/>
    </location>
</feature>
<keyword evidence="3" id="KW-1185">Reference proteome</keyword>
<dbReference type="RefSeq" id="WP_200396655.1">
    <property type="nucleotide sequence ID" value="NZ_CP066831.1"/>
</dbReference>
<dbReference type="AlphaFoldDB" id="A0A7T7I612"/>